<reference evidence="6 7" key="1">
    <citation type="submission" date="2018-08" db="EMBL/GenBank/DDBJ databases">
        <title>Aphanomyces genome sequencing and annotation.</title>
        <authorList>
            <person name="Minardi D."/>
            <person name="Oidtmann B."/>
            <person name="Van Der Giezen M."/>
            <person name="Studholme D.J."/>
        </authorList>
    </citation>
    <scope>NUCLEOTIDE SEQUENCE [LARGE SCALE GENOMIC DNA]</scope>
    <source>
        <strain evidence="5 6">Da</strain>
        <strain evidence="4 7">Sv</strain>
    </source>
</reference>
<dbReference type="InterPro" id="IPR016181">
    <property type="entry name" value="Acyl_CoA_acyltransferase"/>
</dbReference>
<dbReference type="GO" id="GO:0016747">
    <property type="term" value="F:acyltransferase activity, transferring groups other than amino-acyl groups"/>
    <property type="evidence" value="ECO:0007669"/>
    <property type="project" value="InterPro"/>
</dbReference>
<feature type="domain" description="N-acetyltransferase" evidence="3">
    <location>
        <begin position="32"/>
        <end position="183"/>
    </location>
</feature>
<evidence type="ECO:0000256" key="2">
    <source>
        <dbReference type="ARBA" id="ARBA00023315"/>
    </source>
</evidence>
<accession>A0A3R7FG82</accession>
<evidence type="ECO:0000313" key="6">
    <source>
        <dbReference type="Proteomes" id="UP000285430"/>
    </source>
</evidence>
<dbReference type="SUPFAM" id="SSF55729">
    <property type="entry name" value="Acyl-CoA N-acyltransferases (Nat)"/>
    <property type="match status" value="1"/>
</dbReference>
<dbReference type="Proteomes" id="UP000285430">
    <property type="component" value="Unassembled WGS sequence"/>
</dbReference>
<evidence type="ECO:0000313" key="7">
    <source>
        <dbReference type="Proteomes" id="UP000285712"/>
    </source>
</evidence>
<evidence type="ECO:0000259" key="3">
    <source>
        <dbReference type="PROSITE" id="PS51186"/>
    </source>
</evidence>
<dbReference type="EMBL" id="QUTG01003656">
    <property type="protein sequence ID" value="RHY90743.1"/>
    <property type="molecule type" value="Genomic_DNA"/>
</dbReference>
<evidence type="ECO:0000256" key="1">
    <source>
        <dbReference type="ARBA" id="ARBA00022679"/>
    </source>
</evidence>
<dbReference type="AlphaFoldDB" id="A0A3R7FG82"/>
<organism evidence="5 6">
    <name type="scientific">Aphanomyces astaci</name>
    <name type="common">Crayfish plague agent</name>
    <dbReference type="NCBI Taxonomy" id="112090"/>
    <lineage>
        <taxon>Eukaryota</taxon>
        <taxon>Sar</taxon>
        <taxon>Stramenopiles</taxon>
        <taxon>Oomycota</taxon>
        <taxon>Saprolegniomycetes</taxon>
        <taxon>Saprolegniales</taxon>
        <taxon>Verrucalvaceae</taxon>
        <taxon>Aphanomyces</taxon>
    </lineage>
</organism>
<dbReference type="InterPro" id="IPR000182">
    <property type="entry name" value="GNAT_dom"/>
</dbReference>
<evidence type="ECO:0000313" key="5">
    <source>
        <dbReference type="EMBL" id="RHZ33990.1"/>
    </source>
</evidence>
<keyword evidence="1" id="KW-0808">Transferase</keyword>
<protein>
    <recommendedName>
        <fullName evidence="3">N-acetyltransferase domain-containing protein</fullName>
    </recommendedName>
</protein>
<dbReference type="EMBL" id="QUTH01000425">
    <property type="protein sequence ID" value="RHZ33990.1"/>
    <property type="molecule type" value="Genomic_DNA"/>
</dbReference>
<sequence length="183" mass="20314">MTTTIPLNACVKCEALKHWVGSQQFSSAIMRVSIHRATAAAVDRIAPLFDGYRVFYHQPSDVGRAKAFLSDRLSKDESVLYFAVDDSTADAVGFVQLFPSFSSVTTERLWILNDLYVAPAARRQGVAKLLMNQARDFAQADGAKGLSLETDHDNFHGQALYESLGYVKSSAYRYFLSIPKKAH</sequence>
<dbReference type="VEuPathDB" id="FungiDB:H257_00902"/>
<comment type="caution">
    <text evidence="5">The sequence shown here is derived from an EMBL/GenBank/DDBJ whole genome shotgun (WGS) entry which is preliminary data.</text>
</comment>
<evidence type="ECO:0000313" key="4">
    <source>
        <dbReference type="EMBL" id="RHY90743.1"/>
    </source>
</evidence>
<dbReference type="CDD" id="cd04301">
    <property type="entry name" value="NAT_SF"/>
    <property type="match status" value="1"/>
</dbReference>
<dbReference type="PANTHER" id="PTHR43877">
    <property type="entry name" value="AMINOALKYLPHOSPHONATE N-ACETYLTRANSFERASE-RELATED-RELATED"/>
    <property type="match status" value="1"/>
</dbReference>
<dbReference type="Pfam" id="PF00583">
    <property type="entry name" value="Acetyltransf_1"/>
    <property type="match status" value="1"/>
</dbReference>
<dbReference type="Proteomes" id="UP000285712">
    <property type="component" value="Unassembled WGS sequence"/>
</dbReference>
<proteinExistence type="predicted"/>
<keyword evidence="2" id="KW-0012">Acyltransferase</keyword>
<dbReference type="InterPro" id="IPR050832">
    <property type="entry name" value="Bact_Acetyltransf"/>
</dbReference>
<dbReference type="PANTHER" id="PTHR43877:SF2">
    <property type="entry name" value="AMINOALKYLPHOSPHONATE N-ACETYLTRANSFERASE-RELATED"/>
    <property type="match status" value="1"/>
</dbReference>
<name>A0A3R7FG82_APHAT</name>
<dbReference type="PROSITE" id="PS51186">
    <property type="entry name" value="GNAT"/>
    <property type="match status" value="1"/>
</dbReference>
<gene>
    <name evidence="4" type="ORF">DYB35_003820</name>
    <name evidence="5" type="ORF">DYB37_003518</name>
</gene>
<dbReference type="Gene3D" id="3.40.630.30">
    <property type="match status" value="1"/>
</dbReference>